<accession>A0A501XP73</accession>
<dbReference type="RefSeq" id="WP_140927763.1">
    <property type="nucleotide sequence ID" value="NZ_VFSU01000020.1"/>
</dbReference>
<sequence>MDLDRYNDAASTEVHWYLDQLLKEGVDGVWRSGIMLGAVGINNILTQRGNEISEFMSLPPSQRTKRLAKITDSIDRHGFLIAATYNIRCGVAWLDIACRYGVSAGYNPQPRFLLGQASTAARELFDAFPTLWPFDDYPDPFGPGEP</sequence>
<reference evidence="1 2" key="1">
    <citation type="submission" date="2019-06" db="EMBL/GenBank/DDBJ databases">
        <authorList>
            <person name="Lee I."/>
            <person name="Jang G.I."/>
            <person name="Hwang C.Y."/>
        </authorList>
    </citation>
    <scope>NUCLEOTIDE SEQUENCE [LARGE SCALE GENOMIC DNA]</scope>
    <source>
        <strain evidence="1 2">PAMC 28131</strain>
    </source>
</reference>
<proteinExistence type="predicted"/>
<evidence type="ECO:0000313" key="1">
    <source>
        <dbReference type="EMBL" id="TPE61927.1"/>
    </source>
</evidence>
<comment type="caution">
    <text evidence="1">The sequence shown here is derived from an EMBL/GenBank/DDBJ whole genome shotgun (WGS) entry which is preliminary data.</text>
</comment>
<dbReference type="EMBL" id="VFSU01000020">
    <property type="protein sequence ID" value="TPE61927.1"/>
    <property type="molecule type" value="Genomic_DNA"/>
</dbReference>
<gene>
    <name evidence="1" type="ORF">FJQ54_07295</name>
</gene>
<protein>
    <submittedName>
        <fullName evidence="1">Uncharacterized protein</fullName>
    </submittedName>
</protein>
<organism evidence="1 2">
    <name type="scientific">Sandaracinobacter neustonicus</name>
    <dbReference type="NCBI Taxonomy" id="1715348"/>
    <lineage>
        <taxon>Bacteria</taxon>
        <taxon>Pseudomonadati</taxon>
        <taxon>Pseudomonadota</taxon>
        <taxon>Alphaproteobacteria</taxon>
        <taxon>Sphingomonadales</taxon>
        <taxon>Sphingosinicellaceae</taxon>
        <taxon>Sandaracinobacter</taxon>
    </lineage>
</organism>
<name>A0A501XP73_9SPHN</name>
<dbReference type="Proteomes" id="UP000319897">
    <property type="component" value="Unassembled WGS sequence"/>
</dbReference>
<evidence type="ECO:0000313" key="2">
    <source>
        <dbReference type="Proteomes" id="UP000319897"/>
    </source>
</evidence>
<keyword evidence="2" id="KW-1185">Reference proteome</keyword>
<dbReference type="OrthoDB" id="9916741at2"/>
<dbReference type="AlphaFoldDB" id="A0A501XP73"/>